<organism evidence="2 3">
    <name type="scientific">Tanacetum coccineum</name>
    <dbReference type="NCBI Taxonomy" id="301880"/>
    <lineage>
        <taxon>Eukaryota</taxon>
        <taxon>Viridiplantae</taxon>
        <taxon>Streptophyta</taxon>
        <taxon>Embryophyta</taxon>
        <taxon>Tracheophyta</taxon>
        <taxon>Spermatophyta</taxon>
        <taxon>Magnoliopsida</taxon>
        <taxon>eudicotyledons</taxon>
        <taxon>Gunneridae</taxon>
        <taxon>Pentapetalae</taxon>
        <taxon>asterids</taxon>
        <taxon>campanulids</taxon>
        <taxon>Asterales</taxon>
        <taxon>Asteraceae</taxon>
        <taxon>Asteroideae</taxon>
        <taxon>Anthemideae</taxon>
        <taxon>Anthemidinae</taxon>
        <taxon>Tanacetum</taxon>
    </lineage>
</organism>
<keyword evidence="2" id="KW-0695">RNA-directed DNA polymerase</keyword>
<evidence type="ECO:0000313" key="3">
    <source>
        <dbReference type="Proteomes" id="UP001151760"/>
    </source>
</evidence>
<comment type="caution">
    <text evidence="2">The sequence shown here is derived from an EMBL/GenBank/DDBJ whole genome shotgun (WGS) entry which is preliminary data.</text>
</comment>
<dbReference type="Gene3D" id="3.30.420.10">
    <property type="entry name" value="Ribonuclease H-like superfamily/Ribonuclease H"/>
    <property type="match status" value="1"/>
</dbReference>
<proteinExistence type="predicted"/>
<keyword evidence="3" id="KW-1185">Reference proteome</keyword>
<dbReference type="PANTHER" id="PTHR46148">
    <property type="entry name" value="CHROMO DOMAIN-CONTAINING PROTEIN"/>
    <property type="match status" value="1"/>
</dbReference>
<sequence>MSALGQLNLLRKDDDQSSQKPMGVLMHSAFTDISRSYLNGWQINRPRDDVVILEHIIGLRIRYHSDNPQMTLQCRMRDVSYLEDTDYLLHIPNKACPTTSGLSRSRRRERPATPEIRRTIPDRKAFKEDGMILIGHSSIGFAESIGKKKLWQADLEGPTFNLYLNHALRRKPGQNSEWKLWVFHKEDGNPARANIKQALGYLKDGDGDGNSQHLRYQVVRIPLPNGKVLRVLGERPEEKARLLMSAKASKKKQEEIVMVIDFPEVFPDDLSGLPPIREIEFRIELTPGLTPVAKSPYRLSLLKLEKLLGKLKTPRQRFHSTKLIALGSTGIVCKEEGWFIENFSKIAKPLIILTQKSKVFDWGEEQELAFQTLMVKLWRIFHLRSGDLSVWTTRSIFRIIESFRIMDRITVDQKEAVDEFARLQKRFGEMDRYCKRHWKTRLDMELPYHPQTDGQSERTIQTLEDMLRAVKCAPFEALYGRKCHSPIMWVEIGEGQLIRPKLVQETTEKISQIKDRLKAARDRQKSVVRFEKKGKLAPRFVGPFEIIEKVGPVAYRLDLPEELNGVHDTFHVSNLKKCLADPTLQVPLDEIRVDDKLNFVEELVEILEREIKKLKRNRIAIFKVRWNSKRGPEFTWECKDQMKSKYPHLFSDVSS</sequence>
<dbReference type="Proteomes" id="UP001151760">
    <property type="component" value="Unassembled WGS sequence"/>
</dbReference>
<dbReference type="InterPro" id="IPR056924">
    <property type="entry name" value="SH3_Tf2-1"/>
</dbReference>
<reference evidence="2" key="1">
    <citation type="journal article" date="2022" name="Int. J. Mol. Sci.">
        <title>Draft Genome of Tanacetum Coccineum: Genomic Comparison of Closely Related Tanacetum-Family Plants.</title>
        <authorList>
            <person name="Yamashiro T."/>
            <person name="Shiraishi A."/>
            <person name="Nakayama K."/>
            <person name="Satake H."/>
        </authorList>
    </citation>
    <scope>NUCLEOTIDE SEQUENCE</scope>
</reference>
<gene>
    <name evidence="2" type="ORF">Tco_0624681</name>
</gene>
<protein>
    <submittedName>
        <fullName evidence="2">Reverse transcriptase domain-containing protein</fullName>
    </submittedName>
</protein>
<keyword evidence="2" id="KW-0548">Nucleotidyltransferase</keyword>
<dbReference type="SUPFAM" id="SSF53098">
    <property type="entry name" value="Ribonuclease H-like"/>
    <property type="match status" value="1"/>
</dbReference>
<evidence type="ECO:0000259" key="1">
    <source>
        <dbReference type="Pfam" id="PF24626"/>
    </source>
</evidence>
<reference evidence="2" key="2">
    <citation type="submission" date="2022-01" db="EMBL/GenBank/DDBJ databases">
        <authorList>
            <person name="Yamashiro T."/>
            <person name="Shiraishi A."/>
            <person name="Satake H."/>
            <person name="Nakayama K."/>
        </authorList>
    </citation>
    <scope>NUCLEOTIDE SEQUENCE</scope>
</reference>
<accession>A0ABQ4WEN3</accession>
<dbReference type="EMBL" id="BQNB010008576">
    <property type="protein sequence ID" value="GJS51319.1"/>
    <property type="molecule type" value="Genomic_DNA"/>
</dbReference>
<dbReference type="GO" id="GO:0003964">
    <property type="term" value="F:RNA-directed DNA polymerase activity"/>
    <property type="evidence" value="ECO:0007669"/>
    <property type="project" value="UniProtKB-KW"/>
</dbReference>
<feature type="domain" description="Tf2-1-like SH3-like" evidence="1">
    <location>
        <begin position="524"/>
        <end position="578"/>
    </location>
</feature>
<keyword evidence="2" id="KW-0808">Transferase</keyword>
<dbReference type="InterPro" id="IPR043502">
    <property type="entry name" value="DNA/RNA_pol_sf"/>
</dbReference>
<dbReference type="Pfam" id="PF24626">
    <property type="entry name" value="SH3_Tf2-1"/>
    <property type="match status" value="1"/>
</dbReference>
<dbReference type="PANTHER" id="PTHR46148:SF59">
    <property type="entry name" value="NUCLEOTIDYLTRANSFERASE, RIBONUCLEASE H"/>
    <property type="match status" value="1"/>
</dbReference>
<dbReference type="InterPro" id="IPR012337">
    <property type="entry name" value="RNaseH-like_sf"/>
</dbReference>
<evidence type="ECO:0000313" key="2">
    <source>
        <dbReference type="EMBL" id="GJS51319.1"/>
    </source>
</evidence>
<dbReference type="SUPFAM" id="SSF56672">
    <property type="entry name" value="DNA/RNA polymerases"/>
    <property type="match status" value="1"/>
</dbReference>
<dbReference type="InterPro" id="IPR036397">
    <property type="entry name" value="RNaseH_sf"/>
</dbReference>
<name>A0ABQ4WEN3_9ASTR</name>